<evidence type="ECO:0000313" key="2">
    <source>
        <dbReference type="EMBL" id="PJZ92580.1"/>
    </source>
</evidence>
<evidence type="ECO:0000313" key="1">
    <source>
        <dbReference type="EMBL" id="MDV6237824.1"/>
    </source>
</evidence>
<dbReference type="Proteomes" id="UP000232122">
    <property type="component" value="Unassembled WGS sequence"/>
</dbReference>
<dbReference type="AlphaFoldDB" id="A0A2N0B7R8"/>
<name>A0A2N0B7R8_9LEPT</name>
<reference evidence="1" key="3">
    <citation type="submission" date="2023-10" db="EMBL/GenBank/DDBJ databases">
        <authorList>
            <person name="Picardeau M."/>
            <person name="Thibeaux R."/>
        </authorList>
    </citation>
    <scope>NUCLEOTIDE SEQUENCE</scope>
    <source>
        <strain evidence="1">ATI7-C-A5</strain>
    </source>
</reference>
<dbReference type="EMBL" id="NPEF01000122">
    <property type="protein sequence ID" value="PJZ92580.1"/>
    <property type="molecule type" value="Genomic_DNA"/>
</dbReference>
<accession>A0A2N0BIF2</accession>
<sequence length="70" mass="7951">MSDKERIEIGDIVTICVDANENFVYVEAKILDTPAATGDAWKIKTRFGSLVYIQQYHCMTLIQKKIVESV</sequence>
<keyword evidence="3" id="KW-1185">Reference proteome</keyword>
<dbReference type="RefSeq" id="WP_100747709.1">
    <property type="nucleotide sequence ID" value="NZ_NPEF02000037.1"/>
</dbReference>
<dbReference type="EMBL" id="NPEF02000037">
    <property type="protein sequence ID" value="MDV6237824.1"/>
    <property type="molecule type" value="Genomic_DNA"/>
</dbReference>
<reference evidence="2" key="1">
    <citation type="submission" date="2017-07" db="EMBL/GenBank/DDBJ databases">
        <title>Leptospira spp. isolated from tropical soils.</title>
        <authorList>
            <person name="Thibeaux R."/>
            <person name="Iraola G."/>
            <person name="Ferres I."/>
            <person name="Bierque E."/>
            <person name="Girault D."/>
            <person name="Soupe-Gilbert M.-E."/>
            <person name="Picardeau M."/>
            <person name="Goarant C."/>
        </authorList>
    </citation>
    <scope>NUCLEOTIDE SEQUENCE [LARGE SCALE GENOMIC DNA]</scope>
    <source>
        <strain evidence="2">ATI7-C-A5</strain>
    </source>
</reference>
<gene>
    <name evidence="1" type="ORF">CH379_019535</name>
    <name evidence="2" type="ORF">CH379_12310</name>
</gene>
<reference evidence="1 3" key="2">
    <citation type="journal article" date="2018" name="Microb. Genom.">
        <title>Deciphering the unexplored Leptospira diversity from soils uncovers genomic evolution to virulence.</title>
        <authorList>
            <person name="Thibeaux R."/>
            <person name="Iraola G."/>
            <person name="Ferres I."/>
            <person name="Bierque E."/>
            <person name="Girault D."/>
            <person name="Soupe-Gilbert M.E."/>
            <person name="Picardeau M."/>
            <person name="Goarant C."/>
        </authorList>
    </citation>
    <scope>NUCLEOTIDE SEQUENCE [LARGE SCALE GENOMIC DNA]</scope>
    <source>
        <strain evidence="1 3">ATI7-C-A5</strain>
    </source>
</reference>
<proteinExistence type="predicted"/>
<protein>
    <submittedName>
        <fullName evidence="2">Uncharacterized protein</fullName>
    </submittedName>
</protein>
<organism evidence="2">
    <name type="scientific">Leptospira ellisii</name>
    <dbReference type="NCBI Taxonomy" id="2023197"/>
    <lineage>
        <taxon>Bacteria</taxon>
        <taxon>Pseudomonadati</taxon>
        <taxon>Spirochaetota</taxon>
        <taxon>Spirochaetia</taxon>
        <taxon>Leptospirales</taxon>
        <taxon>Leptospiraceae</taxon>
        <taxon>Leptospira</taxon>
    </lineage>
</organism>
<accession>A0A2N0B7R8</accession>
<comment type="caution">
    <text evidence="2">The sequence shown here is derived from an EMBL/GenBank/DDBJ whole genome shotgun (WGS) entry which is preliminary data.</text>
</comment>
<evidence type="ECO:0000313" key="3">
    <source>
        <dbReference type="Proteomes" id="UP000232122"/>
    </source>
</evidence>